<evidence type="ECO:0000259" key="3">
    <source>
        <dbReference type="Pfam" id="PF12215"/>
    </source>
</evidence>
<feature type="domain" description="Glycosyl-hydrolase family 116 N-terminal" evidence="3">
    <location>
        <begin position="77"/>
        <end position="378"/>
    </location>
</feature>
<dbReference type="Pfam" id="PF12215">
    <property type="entry name" value="Glyco_hydr_116N"/>
    <property type="match status" value="1"/>
</dbReference>
<comment type="similarity">
    <text evidence="1">Belongs to the non-lysosomal glucosylceramidase family.</text>
</comment>
<comment type="function">
    <text evidence="1">Non-lysosomal glucosylceramidase that catalyzes the hydrolysis of glucosylceramide (GlcCer) to free glucose and ceramide.</text>
</comment>
<accession>A0ABM1M3Q2</accession>
<protein>
    <recommendedName>
        <fullName evidence="1">Non-lysosomal glucosylceramidase</fullName>
        <shortName evidence="1">NLGase</shortName>
        <ecNumber evidence="1">3.2.1.45</ecNumber>
    </recommendedName>
</protein>
<proteinExistence type="inferred from homology"/>
<organism evidence="4 5">
    <name type="scientific">Nicrophorus vespilloides</name>
    <name type="common">Boreal carrion beetle</name>
    <dbReference type="NCBI Taxonomy" id="110193"/>
    <lineage>
        <taxon>Eukaryota</taxon>
        <taxon>Metazoa</taxon>
        <taxon>Ecdysozoa</taxon>
        <taxon>Arthropoda</taxon>
        <taxon>Hexapoda</taxon>
        <taxon>Insecta</taxon>
        <taxon>Pterygota</taxon>
        <taxon>Neoptera</taxon>
        <taxon>Endopterygota</taxon>
        <taxon>Coleoptera</taxon>
        <taxon>Polyphaga</taxon>
        <taxon>Staphyliniformia</taxon>
        <taxon>Silphidae</taxon>
        <taxon>Nicrophorinae</taxon>
        <taxon>Nicrophorus</taxon>
    </lineage>
</organism>
<evidence type="ECO:0000259" key="2">
    <source>
        <dbReference type="Pfam" id="PF04685"/>
    </source>
</evidence>
<comment type="catalytic activity">
    <reaction evidence="1">
        <text>a beta-D-glucosyl-(1&lt;-&gt;1')-N-acylsphing-4-enine + H2O = an N-acylsphing-4-enine + D-glucose</text>
        <dbReference type="Rhea" id="RHEA:13269"/>
        <dbReference type="ChEBI" id="CHEBI:4167"/>
        <dbReference type="ChEBI" id="CHEBI:15377"/>
        <dbReference type="ChEBI" id="CHEBI:22801"/>
        <dbReference type="ChEBI" id="CHEBI:52639"/>
        <dbReference type="EC" id="3.2.1.45"/>
    </reaction>
</comment>
<dbReference type="SUPFAM" id="SSF48208">
    <property type="entry name" value="Six-hairpin glycosidases"/>
    <property type="match status" value="1"/>
</dbReference>
<keyword evidence="1" id="KW-0472">Membrane</keyword>
<evidence type="ECO:0000313" key="5">
    <source>
        <dbReference type="RefSeq" id="XP_017769202.1"/>
    </source>
</evidence>
<sequence>MVDAVEVNAVPKYGLKLKLNNVFPENRCQERIPTFRQFLQLIFLSIRYILYYIKLKWQGRKPIMDFLSMQRSKQMYGVPIGGIGCGTIGRGYKGEFCRFQLRPGLYEYETVDANQFIVTIKDQKQNTVFQSVLSTYEKKSQRLSSWKWLIDGSKCNYTGLYPRSWTEYDLSQYGIKLVCRQVSPVIPHNYKDTSIPAAVFVWTIDNVSEEELNVTITFTFKNGIGNRKIDNKAACSSKPFSYFDSEGVVLYHQIEKTSCSYALAAKVRDDQNISKCVHFNPNSSGSGPWNQLYKNGKFDKVSDKKFDNYFGEMAVGVAVQTTVKPKNVKEMEFSLVWDMSVVSYFYKKQKYTKYYTKFFGMDGTLKMVEYAFKNYKNWEQEIYKWQEPILSDAGLPDWYKAALFNGTYYVSDGGSAWYILDDSEASKLAKHDPRLEYGRYAYLEGHEYRMYNTYDVHFYASYALSMNWPMLQQTIQYDIKDSIFREISDNIQELFNGHMCKRKVKDSVPHDLGDPDEEPFLLINAYPVHDVSQWRDLNTKFVLQVFRDYNVSTNINKKQYLEDMYLAMNTVMKKSLQFDTDGDGLIENMGIPDQTYDTWVMTGPSAYCGGLWLAAMYAMSVMADILGKDEDKVNYEKILKLGKKSFEEKLWNGKFYNFDIKNKDVIMADQLCGHWYLRSSGHKYEVFPQENVLSALKTIFNNNVMSFKNGNMGAVNGFKTNGTVDQFTIQSEEIWTGVVYGLAANMIQEGLVEEAFKTTEGMYHTLAYRLGMSFETPEALYEEKYYRSIGYMRPLSVWAMQLAWEERKGGK</sequence>
<name>A0ABM1M3Q2_NICVS</name>
<dbReference type="EC" id="3.2.1.45" evidence="1"/>
<dbReference type="Proteomes" id="UP000695000">
    <property type="component" value="Unplaced"/>
</dbReference>
<evidence type="ECO:0000256" key="1">
    <source>
        <dbReference type="PIRNR" id="PIRNR028944"/>
    </source>
</evidence>
<gene>
    <name evidence="5" type="primary">LOC108557272</name>
</gene>
<feature type="domain" description="Glycosyl-hydrolase family 116 catalytic region" evidence="2">
    <location>
        <begin position="438"/>
        <end position="800"/>
    </location>
</feature>
<dbReference type="Pfam" id="PF04685">
    <property type="entry name" value="DUF608"/>
    <property type="match status" value="1"/>
</dbReference>
<dbReference type="RefSeq" id="XP_017769202.1">
    <property type="nucleotide sequence ID" value="XM_017913713.1"/>
</dbReference>
<dbReference type="Gene3D" id="1.50.10.10">
    <property type="match status" value="1"/>
</dbReference>
<keyword evidence="1" id="KW-0326">Glycosidase</keyword>
<dbReference type="InterPro" id="IPR014551">
    <property type="entry name" value="B_Glucosidase_GBA2-typ"/>
</dbReference>
<reference evidence="5" key="1">
    <citation type="submission" date="2025-08" db="UniProtKB">
        <authorList>
            <consortium name="RefSeq"/>
        </authorList>
    </citation>
    <scope>IDENTIFICATION</scope>
    <source>
        <tissue evidence="5">Whole Larva</tissue>
    </source>
</reference>
<keyword evidence="4" id="KW-1185">Reference proteome</keyword>
<evidence type="ECO:0000313" key="4">
    <source>
        <dbReference type="Proteomes" id="UP000695000"/>
    </source>
</evidence>
<dbReference type="PANTHER" id="PTHR12654">
    <property type="entry name" value="BILE ACID BETA-GLUCOSIDASE-RELATED"/>
    <property type="match status" value="1"/>
</dbReference>
<dbReference type="InterPro" id="IPR052566">
    <property type="entry name" value="Non-lysos_glucosylceramidase"/>
</dbReference>
<dbReference type="InterPro" id="IPR008928">
    <property type="entry name" value="6-hairpin_glycosidase_sf"/>
</dbReference>
<dbReference type="PANTHER" id="PTHR12654:SF0">
    <property type="entry name" value="NON-LYSOSOMAL GLUCOSYLCERAMIDASE"/>
    <property type="match status" value="1"/>
</dbReference>
<keyword evidence="1" id="KW-0443">Lipid metabolism</keyword>
<dbReference type="PIRSF" id="PIRSF028944">
    <property type="entry name" value="Beta_gluc_GBA2"/>
    <property type="match status" value="1"/>
</dbReference>
<keyword evidence="1" id="KW-0378">Hydrolase</keyword>
<dbReference type="InterPro" id="IPR006775">
    <property type="entry name" value="GH116_catalytic"/>
</dbReference>
<dbReference type="InterPro" id="IPR012341">
    <property type="entry name" value="6hp_glycosidase-like_sf"/>
</dbReference>
<dbReference type="GeneID" id="108557272"/>
<dbReference type="InterPro" id="IPR024462">
    <property type="entry name" value="GH116_N"/>
</dbReference>